<comment type="similarity">
    <text evidence="10">Belongs to the insect chemoreceptor superfamily. Heteromeric odorant receptor channel (TC 1.A.69) family.</text>
</comment>
<dbReference type="GO" id="GO:0004984">
    <property type="term" value="F:olfactory receptor activity"/>
    <property type="evidence" value="ECO:0007669"/>
    <property type="project" value="InterPro"/>
</dbReference>
<keyword evidence="5 10" id="KW-0552">Olfaction</keyword>
<dbReference type="GO" id="GO:0007165">
    <property type="term" value="P:signal transduction"/>
    <property type="evidence" value="ECO:0007669"/>
    <property type="project" value="UniProtKB-KW"/>
</dbReference>
<evidence type="ECO:0000256" key="1">
    <source>
        <dbReference type="ARBA" id="ARBA00004651"/>
    </source>
</evidence>
<feature type="transmembrane region" description="Helical" evidence="10">
    <location>
        <begin position="297"/>
        <end position="316"/>
    </location>
</feature>
<gene>
    <name evidence="11" type="primary">Or-289</name>
    <name evidence="11" type="synonym">Nful_v1.0-Or-289</name>
    <name evidence="11" type="ORF">NFUL_NFUL000113</name>
</gene>
<evidence type="ECO:0000256" key="5">
    <source>
        <dbReference type="ARBA" id="ARBA00022725"/>
    </source>
</evidence>
<keyword evidence="12" id="KW-1185">Reference proteome</keyword>
<dbReference type="GO" id="GO:0005886">
    <property type="term" value="C:plasma membrane"/>
    <property type="evidence" value="ECO:0007669"/>
    <property type="project" value="UniProtKB-SubCell"/>
</dbReference>
<feature type="transmembrane region" description="Helical" evidence="10">
    <location>
        <begin position="125"/>
        <end position="146"/>
    </location>
</feature>
<proteinExistence type="inferred from homology"/>
<feature type="transmembrane region" description="Helical" evidence="10">
    <location>
        <begin position="359"/>
        <end position="378"/>
    </location>
</feature>
<feature type="transmembrane region" description="Helical" evidence="10">
    <location>
        <begin position="336"/>
        <end position="352"/>
    </location>
</feature>
<feature type="transmembrane region" description="Helical" evidence="10">
    <location>
        <begin position="64"/>
        <end position="85"/>
    </location>
</feature>
<keyword evidence="7 10" id="KW-0472">Membrane</keyword>
<feature type="transmembrane region" description="Helical" evidence="10">
    <location>
        <begin position="267"/>
        <end position="285"/>
    </location>
</feature>
<keyword evidence="6 10" id="KW-1133">Transmembrane helix</keyword>
<evidence type="ECO:0000256" key="8">
    <source>
        <dbReference type="ARBA" id="ARBA00023170"/>
    </source>
</evidence>
<protein>
    <recommendedName>
        <fullName evidence="10">Odorant receptor</fullName>
    </recommendedName>
</protein>
<keyword evidence="9 10" id="KW-0807">Transducer</keyword>
<evidence type="ECO:0000256" key="7">
    <source>
        <dbReference type="ARBA" id="ARBA00023136"/>
    </source>
</evidence>
<evidence type="ECO:0000256" key="4">
    <source>
        <dbReference type="ARBA" id="ARBA00022692"/>
    </source>
</evidence>
<name>A0A6G1LQ02_9HYME</name>
<feature type="transmembrane region" description="Helical" evidence="10">
    <location>
        <begin position="7"/>
        <end position="27"/>
    </location>
</feature>
<feature type="transmembrane region" description="Helical" evidence="10">
    <location>
        <begin position="33"/>
        <end position="57"/>
    </location>
</feature>
<dbReference type="Proteomes" id="UP000479987">
    <property type="component" value="Unassembled WGS sequence"/>
</dbReference>
<comment type="caution">
    <text evidence="11">The sequence shown here is derived from an EMBL/GenBank/DDBJ whole genome shotgun (WGS) entry which is preliminary data.</text>
</comment>
<accession>A0A6G1LQ02</accession>
<evidence type="ECO:0000256" key="2">
    <source>
        <dbReference type="ARBA" id="ARBA00022475"/>
    </source>
</evidence>
<feature type="transmembrane region" description="Helical" evidence="10">
    <location>
        <begin position="176"/>
        <end position="203"/>
    </location>
</feature>
<evidence type="ECO:0000313" key="11">
    <source>
        <dbReference type="EMBL" id="KAF3054541.1"/>
    </source>
</evidence>
<evidence type="ECO:0000256" key="10">
    <source>
        <dbReference type="RuleBase" id="RU351113"/>
    </source>
</evidence>
<evidence type="ECO:0000256" key="3">
    <source>
        <dbReference type="ARBA" id="ARBA00022606"/>
    </source>
</evidence>
<organism evidence="11 12">
    <name type="scientific">Nylanderia fulva</name>
    <dbReference type="NCBI Taxonomy" id="613905"/>
    <lineage>
        <taxon>Eukaryota</taxon>
        <taxon>Metazoa</taxon>
        <taxon>Ecdysozoa</taxon>
        <taxon>Arthropoda</taxon>
        <taxon>Hexapoda</taxon>
        <taxon>Insecta</taxon>
        <taxon>Pterygota</taxon>
        <taxon>Neoptera</taxon>
        <taxon>Endopterygota</taxon>
        <taxon>Hymenoptera</taxon>
        <taxon>Apocrita</taxon>
        <taxon>Aculeata</taxon>
        <taxon>Formicoidea</taxon>
        <taxon>Formicidae</taxon>
        <taxon>Formicinae</taxon>
        <taxon>Nylanderia</taxon>
    </lineage>
</organism>
<dbReference type="PANTHER" id="PTHR21137">
    <property type="entry name" value="ODORANT RECEPTOR"/>
    <property type="match status" value="1"/>
</dbReference>
<dbReference type="AlphaFoldDB" id="A0A6G1LQ02"/>
<dbReference type="GO" id="GO:0005549">
    <property type="term" value="F:odorant binding"/>
    <property type="evidence" value="ECO:0007669"/>
    <property type="project" value="InterPro"/>
</dbReference>
<dbReference type="EMBL" id="SGBU01000199">
    <property type="protein sequence ID" value="KAF3054541.1"/>
    <property type="molecule type" value="Genomic_DNA"/>
</dbReference>
<comment type="caution">
    <text evidence="10">Lacks conserved residue(s) required for the propagation of feature annotation.</text>
</comment>
<evidence type="ECO:0000256" key="6">
    <source>
        <dbReference type="ARBA" id="ARBA00022989"/>
    </source>
</evidence>
<evidence type="ECO:0000256" key="9">
    <source>
        <dbReference type="ARBA" id="ARBA00023224"/>
    </source>
</evidence>
<dbReference type="PANTHER" id="PTHR21137:SF35">
    <property type="entry name" value="ODORANT RECEPTOR 19A-RELATED"/>
    <property type="match status" value="1"/>
</dbReference>
<comment type="subcellular location">
    <subcellularLocation>
        <location evidence="1 10">Cell membrane</location>
        <topology evidence="1 10">Multi-pass membrane protein</topology>
    </subcellularLocation>
</comment>
<dbReference type="InterPro" id="IPR004117">
    <property type="entry name" value="7tm6_olfct_rcpt"/>
</dbReference>
<keyword evidence="3 10" id="KW-0716">Sensory transduction</keyword>
<evidence type="ECO:0000313" key="12">
    <source>
        <dbReference type="Proteomes" id="UP000479987"/>
    </source>
</evidence>
<keyword evidence="2" id="KW-1003">Cell membrane</keyword>
<reference evidence="11 12" key="1">
    <citation type="submission" date="2019-08" db="EMBL/GenBank/DDBJ databases">
        <title>High quality draft denovo assembly of Nylanderia fulva.</title>
        <authorList>
            <person name="Vargo E.L."/>
            <person name="Tarone A.M."/>
            <person name="Konganti K.R."/>
        </authorList>
    </citation>
    <scope>NUCLEOTIDE SEQUENCE [LARGE SCALE GENOMIC DNA]</scope>
    <source>
        <strain evidence="11">TAMU-Nful-2015</strain>
        <tissue evidence="11">Whole body</tissue>
    </source>
</reference>
<keyword evidence="8 10" id="KW-0675">Receptor</keyword>
<dbReference type="Pfam" id="PF02949">
    <property type="entry name" value="7tm_6"/>
    <property type="match status" value="1"/>
</dbReference>
<keyword evidence="4 10" id="KW-0812">Transmembrane</keyword>
<sequence length="392" mass="45256">MSLKIKSMYLNLTITRTLMVAIGLWPYQQSKLIRFQFICLSSIVTASVIFQCTVFISQKCTPELIIKVLSSVCFFLFSLTKYNLFSLNLDVMKDMFQELFDECNKLKDANEIAIIDEYGYNGKRIAIFITSCGALGMFGFTIAPFCPKIFNFILRTNLSYSPNVLIVEYFINQEKYFYVIMLHSLVAVFLAMTIITAIGLLFYSYFQFICGVFQIASYRIERAMSVHVLQNINLRKNIFICKSLICAVHTHRQAMKFCLLWESNCTVMVFFLIIFGTLTMSFNMFRMMSSGNDIKEFLISFIHTFFILVYAFLSNYSAQLVTDLNHQLFVTAYKIPWYRAPISIQKLILFLLQKTSKTFYVTCGGVYVGSIEGFAMIIKTSVSYFTLMHSVQ</sequence>